<evidence type="ECO:0000313" key="2">
    <source>
        <dbReference type="Proteomes" id="UP001358586"/>
    </source>
</evidence>
<dbReference type="Proteomes" id="UP001358586">
    <property type="component" value="Chromosome 2"/>
</dbReference>
<reference evidence="1 2" key="1">
    <citation type="submission" date="2023-03" db="EMBL/GenBank/DDBJ databases">
        <title>WGS of Gossypium arboreum.</title>
        <authorList>
            <person name="Yu D."/>
        </authorList>
    </citation>
    <scope>NUCLEOTIDE SEQUENCE [LARGE SCALE GENOMIC DNA]</scope>
    <source>
        <tissue evidence="1">Leaf</tissue>
    </source>
</reference>
<name>A0ABR0QUL1_GOSAR</name>
<organism evidence="1 2">
    <name type="scientific">Gossypium arboreum</name>
    <name type="common">Tree cotton</name>
    <name type="synonym">Gossypium nanking</name>
    <dbReference type="NCBI Taxonomy" id="29729"/>
    <lineage>
        <taxon>Eukaryota</taxon>
        <taxon>Viridiplantae</taxon>
        <taxon>Streptophyta</taxon>
        <taxon>Embryophyta</taxon>
        <taxon>Tracheophyta</taxon>
        <taxon>Spermatophyta</taxon>
        <taxon>Magnoliopsida</taxon>
        <taxon>eudicotyledons</taxon>
        <taxon>Gunneridae</taxon>
        <taxon>Pentapetalae</taxon>
        <taxon>rosids</taxon>
        <taxon>malvids</taxon>
        <taxon>Malvales</taxon>
        <taxon>Malvaceae</taxon>
        <taxon>Malvoideae</taxon>
        <taxon>Gossypium</taxon>
    </lineage>
</organism>
<evidence type="ECO:0000313" key="1">
    <source>
        <dbReference type="EMBL" id="KAK5843009.1"/>
    </source>
</evidence>
<accession>A0ABR0QUL1</accession>
<protein>
    <submittedName>
        <fullName evidence="1">Uncharacterized protein</fullName>
    </submittedName>
</protein>
<sequence>MDKSKGYPTQMFFLQGYLDVNWGSDLDNQRSTSWYFKSKALVWFDSSIAVAVAGNPILHSKFKHVELDLFFVRERVDSGSLQVGHVPSQDQITDTFTKPLYVGLFKKFISQLRVLTDSHEVIGRKESHQARGML</sequence>
<dbReference type="CDD" id="cd09272">
    <property type="entry name" value="RNase_HI_RT_Ty1"/>
    <property type="match status" value="1"/>
</dbReference>
<gene>
    <name evidence="1" type="ORF">PVK06_005436</name>
</gene>
<proteinExistence type="predicted"/>
<dbReference type="EMBL" id="JARKNE010000002">
    <property type="protein sequence ID" value="KAK5843009.1"/>
    <property type="molecule type" value="Genomic_DNA"/>
</dbReference>
<comment type="caution">
    <text evidence="1">The sequence shown here is derived from an EMBL/GenBank/DDBJ whole genome shotgun (WGS) entry which is preliminary data.</text>
</comment>
<keyword evidence="2" id="KW-1185">Reference proteome</keyword>